<dbReference type="GO" id="GO:0048188">
    <property type="term" value="C:Set1C/COMPASS complex"/>
    <property type="evidence" value="ECO:0007669"/>
    <property type="project" value="InterPro"/>
</dbReference>
<evidence type="ECO:0000256" key="3">
    <source>
        <dbReference type="ARBA" id="ARBA00022737"/>
    </source>
</evidence>
<proteinExistence type="predicted"/>
<dbReference type="PANTHER" id="PTHR44040:SF1">
    <property type="entry name" value="RETINOBLASTOMA-BINDING PROTEIN 5"/>
    <property type="match status" value="1"/>
</dbReference>
<sequence>MNLALKDPFELAQDYPDALTDDLKSGHATTLRFNRKGDYLASGRADGKVVIWDMETYGVAMKLNGHWKQIQSLSWSRCGRYMLTASQDCRATLWDLATQSRIRTAKFEAPIYTAELHPYNHFLFTVSLFEDHPYLVDITSPIATKHRIPTEPLTDTEPNVKQATTSAIWSVQGNHIITGTSKGFINIIETSTLRIIHSSKLSTGLFSLLRLTSNGRQLLANSTDRIIRVINMPDLGRIRLSNHTTADEDDDPEEDYLDPSTIYLSADHKFSDVVNRLRWNHTSISPTTTSTSSTTSATADYVVASTYMKRDIYMWELRNNSIVRILENREEPAVIEWHPSKPLLACTSIETGTIQIWGIEPQQKWSALAPDFTEVTENVEYVEREDEFDVYPEEEHKKRREDREDEVVDVLTPLNKRTNGQDVNGEDEVEESFVLPMLYNIEDSDGDDQELIRMGVGTMRKKEINEGKAYEGDKEEDSIIANAAMAQATKNKKKR</sequence>
<dbReference type="PROSITE" id="PS50294">
    <property type="entry name" value="WD_REPEATS_REGION"/>
    <property type="match status" value="1"/>
</dbReference>
<dbReference type="PANTHER" id="PTHR44040">
    <property type="entry name" value="RETINOBLASTOMA-BINDING PROTEIN 5"/>
    <property type="match status" value="1"/>
</dbReference>
<evidence type="ECO:0000313" key="7">
    <source>
        <dbReference type="Proteomes" id="UP000038010"/>
    </source>
</evidence>
<keyword evidence="4" id="KW-0539">Nucleus</keyword>
<comment type="subcellular location">
    <subcellularLocation>
        <location evidence="1">Nucleus</location>
    </subcellularLocation>
</comment>
<protein>
    <submittedName>
        <fullName evidence="6">Set1 complex component swd1</fullName>
    </submittedName>
</protein>
<feature type="repeat" description="WD" evidence="5">
    <location>
        <begin position="63"/>
        <end position="104"/>
    </location>
</feature>
<dbReference type="AlphaFoldDB" id="A0A0N1H0M8"/>
<dbReference type="InterPro" id="IPR036322">
    <property type="entry name" value="WD40_repeat_dom_sf"/>
</dbReference>
<reference evidence="6 7" key="1">
    <citation type="submission" date="2015-06" db="EMBL/GenBank/DDBJ databases">
        <title>Draft genome of the ant-associated black yeast Phialophora attae CBS 131958.</title>
        <authorList>
            <person name="Moreno L.F."/>
            <person name="Stielow B.J."/>
            <person name="de Hoog S."/>
            <person name="Vicente V.A."/>
            <person name="Weiss V.A."/>
            <person name="de Vries M."/>
            <person name="Cruz L.M."/>
            <person name="Souza E.M."/>
        </authorList>
    </citation>
    <scope>NUCLEOTIDE SEQUENCE [LARGE SCALE GENOMIC DNA]</scope>
    <source>
        <strain evidence="6 7">CBS 131958</strain>
    </source>
</reference>
<evidence type="ECO:0000256" key="1">
    <source>
        <dbReference type="ARBA" id="ARBA00004123"/>
    </source>
</evidence>
<dbReference type="STRING" id="1664694.A0A0N1H0M8"/>
<dbReference type="InterPro" id="IPR001680">
    <property type="entry name" value="WD40_rpt"/>
</dbReference>
<organism evidence="6 7">
    <name type="scientific">Cyphellophora attinorum</name>
    <dbReference type="NCBI Taxonomy" id="1664694"/>
    <lineage>
        <taxon>Eukaryota</taxon>
        <taxon>Fungi</taxon>
        <taxon>Dikarya</taxon>
        <taxon>Ascomycota</taxon>
        <taxon>Pezizomycotina</taxon>
        <taxon>Eurotiomycetes</taxon>
        <taxon>Chaetothyriomycetidae</taxon>
        <taxon>Chaetothyriales</taxon>
        <taxon>Cyphellophoraceae</taxon>
        <taxon>Cyphellophora</taxon>
    </lineage>
</organism>
<evidence type="ECO:0000256" key="2">
    <source>
        <dbReference type="ARBA" id="ARBA00022574"/>
    </source>
</evidence>
<dbReference type="EMBL" id="LFJN01000023">
    <property type="protein sequence ID" value="KPI37506.1"/>
    <property type="molecule type" value="Genomic_DNA"/>
</dbReference>
<keyword evidence="2 5" id="KW-0853">WD repeat</keyword>
<dbReference type="VEuPathDB" id="FungiDB:AB675_3955"/>
<feature type="repeat" description="WD" evidence="5">
    <location>
        <begin position="29"/>
        <end position="56"/>
    </location>
</feature>
<dbReference type="SMART" id="SM00320">
    <property type="entry name" value="WD40"/>
    <property type="match status" value="6"/>
</dbReference>
<dbReference type="SUPFAM" id="SSF50978">
    <property type="entry name" value="WD40 repeat-like"/>
    <property type="match status" value="1"/>
</dbReference>
<evidence type="ECO:0000256" key="4">
    <source>
        <dbReference type="ARBA" id="ARBA00023242"/>
    </source>
</evidence>
<dbReference type="PROSITE" id="PS50082">
    <property type="entry name" value="WD_REPEATS_2"/>
    <property type="match status" value="2"/>
</dbReference>
<dbReference type="PROSITE" id="PS00678">
    <property type="entry name" value="WD_REPEATS_1"/>
    <property type="match status" value="2"/>
</dbReference>
<dbReference type="InterPro" id="IPR015943">
    <property type="entry name" value="WD40/YVTN_repeat-like_dom_sf"/>
</dbReference>
<dbReference type="GeneID" id="28735933"/>
<dbReference type="OrthoDB" id="196858at2759"/>
<comment type="caution">
    <text evidence="6">The sequence shown here is derived from an EMBL/GenBank/DDBJ whole genome shotgun (WGS) entry which is preliminary data.</text>
</comment>
<dbReference type="InterPro" id="IPR037850">
    <property type="entry name" value="RBBP5/Swd1"/>
</dbReference>
<evidence type="ECO:0000256" key="5">
    <source>
        <dbReference type="PROSITE-ProRule" id="PRU00221"/>
    </source>
</evidence>
<keyword evidence="7" id="KW-1185">Reference proteome</keyword>
<gene>
    <name evidence="6" type="ORF">AB675_3955</name>
</gene>
<dbReference type="Proteomes" id="UP000038010">
    <property type="component" value="Unassembled WGS sequence"/>
</dbReference>
<dbReference type="Pfam" id="PF00400">
    <property type="entry name" value="WD40"/>
    <property type="match status" value="2"/>
</dbReference>
<evidence type="ECO:0000313" key="6">
    <source>
        <dbReference type="EMBL" id="KPI37506.1"/>
    </source>
</evidence>
<name>A0A0N1H0M8_9EURO</name>
<accession>A0A0N1H0M8</accession>
<keyword evidence="3" id="KW-0677">Repeat</keyword>
<dbReference type="Gene3D" id="2.130.10.10">
    <property type="entry name" value="YVTN repeat-like/Quinoprotein amine dehydrogenase"/>
    <property type="match status" value="2"/>
</dbReference>
<dbReference type="RefSeq" id="XP_017997469.1">
    <property type="nucleotide sequence ID" value="XM_018144053.1"/>
</dbReference>
<dbReference type="InterPro" id="IPR019775">
    <property type="entry name" value="WD40_repeat_CS"/>
</dbReference>